<dbReference type="EMBL" id="DSWI01000010">
    <property type="protein sequence ID" value="HFG19827.1"/>
    <property type="molecule type" value="Genomic_DNA"/>
</dbReference>
<accession>A0A7C3DVP8</accession>
<reference evidence="1" key="1">
    <citation type="journal article" date="2020" name="mSystems">
        <title>Genome- and Community-Level Interaction Insights into Carbon Utilization and Element Cycling Functions of Hydrothermarchaeota in Hydrothermal Sediment.</title>
        <authorList>
            <person name="Zhou Z."/>
            <person name="Liu Y."/>
            <person name="Xu W."/>
            <person name="Pan J."/>
            <person name="Luo Z.H."/>
            <person name="Li M."/>
        </authorList>
    </citation>
    <scope>NUCLEOTIDE SEQUENCE [LARGE SCALE GENOMIC DNA]</scope>
    <source>
        <strain evidence="1">SpSt-524</strain>
    </source>
</reference>
<comment type="caution">
    <text evidence="1">The sequence shown here is derived from an EMBL/GenBank/DDBJ whole genome shotgun (WGS) entry which is preliminary data.</text>
</comment>
<name>A0A7C3DVP8_MEIRU</name>
<proteinExistence type="predicted"/>
<dbReference type="RefSeq" id="WP_409656164.1">
    <property type="nucleotide sequence ID" value="NZ_JBKBUW010000022.1"/>
</dbReference>
<organism evidence="1">
    <name type="scientific">Meiothermus ruber</name>
    <dbReference type="NCBI Taxonomy" id="277"/>
    <lineage>
        <taxon>Bacteria</taxon>
        <taxon>Thermotogati</taxon>
        <taxon>Deinococcota</taxon>
        <taxon>Deinococci</taxon>
        <taxon>Thermales</taxon>
        <taxon>Thermaceae</taxon>
        <taxon>Meiothermus</taxon>
    </lineage>
</organism>
<sequence length="595" mass="66938">MKAGLVELLELYEYKVDDLVAGNEPKGGMAGLTRLRQTLIQANLPGPLAKKFRDIDGRFKAHRPGYKTVVDENVPDLSAILVEDEGASFSPEREALDKLAEAVYWSRLDRDLLRVAKALNQGKRDELRMAYAILQNLEAYSKSPHFSQDYNLSRFTLAHPIPGVSDPRVHLDNLTIAKNLLLELFREAFALSGKLKLPQEETVPYIRRFARRVLESEGSLRTSTRGPSLEALRRALEEAHRQNLSVGEIRALEERLHNAAAEERRMALVMEEDRARFSAAIEHLIALLTRYLPSPMGEASWPQIPQKILGSQNPEYALEAVPREARALNLRLMPQRFYFWNHEVGISQAGKVFGISVAQQERIIEEDAAFSLTLPDAELHVVRYKDYLHLRIGPREAASISSLLAEGRVLTYLMWPEHHFAYLRLLRALSARLKGEINYAQFGPESANKYGEAPIDNLQDFARKGLEVVRGRIERSPLWAARLAEIAQMLGLEDYAQVLHRELNEWLGFSPPSRDTLGDVNSTTVGDSPSTIKAGSTVLSLRYQDDSVYVSSTGLIPRKLQDLLVWRVPEGGLVLAREGARVAHSLVAIDPIREV</sequence>
<evidence type="ECO:0000313" key="1">
    <source>
        <dbReference type="EMBL" id="HFG19827.1"/>
    </source>
</evidence>
<gene>
    <name evidence="1" type="ORF">ENS82_03775</name>
</gene>
<dbReference type="AlphaFoldDB" id="A0A7C3DVP8"/>
<protein>
    <submittedName>
        <fullName evidence="1">Uncharacterized protein</fullName>
    </submittedName>
</protein>